<evidence type="ECO:0000259" key="2">
    <source>
        <dbReference type="Pfam" id="PF05193"/>
    </source>
</evidence>
<dbReference type="RefSeq" id="WP_264601791.1">
    <property type="nucleotide sequence ID" value="NZ_JAOQNS010000006.1"/>
</dbReference>
<comment type="caution">
    <text evidence="3">The sequence shown here is derived from an EMBL/GenBank/DDBJ whole genome shotgun (WGS) entry which is preliminary data.</text>
</comment>
<dbReference type="InterPro" id="IPR011765">
    <property type="entry name" value="Pept_M16_N"/>
</dbReference>
<evidence type="ECO:0000313" key="4">
    <source>
        <dbReference type="Proteomes" id="UP001209755"/>
    </source>
</evidence>
<dbReference type="Gene3D" id="3.30.830.10">
    <property type="entry name" value="Metalloenzyme, LuxS/M16 peptidase-like"/>
    <property type="match status" value="2"/>
</dbReference>
<evidence type="ECO:0000259" key="1">
    <source>
        <dbReference type="Pfam" id="PF00675"/>
    </source>
</evidence>
<protein>
    <submittedName>
        <fullName evidence="3">Zinc protease</fullName>
        <ecNumber evidence="3">3.4.24.-</ecNumber>
    </submittedName>
</protein>
<dbReference type="EMBL" id="JAOQNS010000006">
    <property type="protein sequence ID" value="MCW2308169.1"/>
    <property type="molecule type" value="Genomic_DNA"/>
</dbReference>
<evidence type="ECO:0000313" key="3">
    <source>
        <dbReference type="EMBL" id="MCW2308169.1"/>
    </source>
</evidence>
<dbReference type="Proteomes" id="UP001209755">
    <property type="component" value="Unassembled WGS sequence"/>
</dbReference>
<feature type="domain" description="Peptidase M16 N-terminal" evidence="1">
    <location>
        <begin position="59"/>
        <end position="192"/>
    </location>
</feature>
<dbReference type="GO" id="GO:0006508">
    <property type="term" value="P:proteolysis"/>
    <property type="evidence" value="ECO:0007669"/>
    <property type="project" value="UniProtKB-KW"/>
</dbReference>
<dbReference type="InterPro" id="IPR007863">
    <property type="entry name" value="Peptidase_M16_C"/>
</dbReference>
<gene>
    <name evidence="3" type="ORF">M2319_002508</name>
</gene>
<dbReference type="SUPFAM" id="SSF63411">
    <property type="entry name" value="LuxS/MPP-like metallohydrolase"/>
    <property type="match status" value="2"/>
</dbReference>
<dbReference type="Pfam" id="PF00675">
    <property type="entry name" value="Peptidase_M16"/>
    <property type="match status" value="1"/>
</dbReference>
<dbReference type="PANTHER" id="PTHR11851:SF224">
    <property type="entry name" value="PROCESSING PROTEASE"/>
    <property type="match status" value="1"/>
</dbReference>
<feature type="domain" description="Peptidase M16 C-terminal" evidence="2">
    <location>
        <begin position="199"/>
        <end position="374"/>
    </location>
</feature>
<dbReference type="EC" id="3.4.24.-" evidence="3"/>
<dbReference type="Pfam" id="PF05193">
    <property type="entry name" value="Peptidase_M16_C"/>
    <property type="match status" value="1"/>
</dbReference>
<name>A0ABT3HCP1_9HYPH</name>
<dbReference type="InterPro" id="IPR011249">
    <property type="entry name" value="Metalloenz_LuxS/M16"/>
</dbReference>
<proteinExistence type="predicted"/>
<dbReference type="GO" id="GO:0008233">
    <property type="term" value="F:peptidase activity"/>
    <property type="evidence" value="ECO:0007669"/>
    <property type="project" value="UniProtKB-KW"/>
</dbReference>
<keyword evidence="3" id="KW-0378">Hydrolase</keyword>
<organism evidence="3 4">
    <name type="scientific">Rhodobium gokarnense</name>
    <dbReference type="NCBI Taxonomy" id="364296"/>
    <lineage>
        <taxon>Bacteria</taxon>
        <taxon>Pseudomonadati</taxon>
        <taxon>Pseudomonadota</taxon>
        <taxon>Alphaproteobacteria</taxon>
        <taxon>Hyphomicrobiales</taxon>
        <taxon>Rhodobiaceae</taxon>
        <taxon>Rhodobium</taxon>
    </lineage>
</organism>
<accession>A0ABT3HCP1</accession>
<dbReference type="InterPro" id="IPR050361">
    <property type="entry name" value="MPP/UQCRC_Complex"/>
</dbReference>
<dbReference type="PANTHER" id="PTHR11851">
    <property type="entry name" value="METALLOPROTEASE"/>
    <property type="match status" value="1"/>
</dbReference>
<keyword evidence="4" id="KW-1185">Reference proteome</keyword>
<sequence length="444" mass="48173">MIRQHVPARGALQALTVAFAFVALVALTPFARAMEIQRVVSPGGIEAWLVEEHSIPLIAVNFAFQGGSTQDPEGKAGVANMVSGLLDEGAGDLDSAAFQERLQDTSVKLSFSEGRDAFYGSLRTLTTNLSEGADLLKLAVNEPRFDAEPVERIRAQVLTSIRRNEKDPGNIAARVWFKTAFPSHPYGNPSKGTEESVKKITVDDLKTFRKDVFARDNLKIAVVGAIDAETVGKLVDEVFGDLPEKANLTEVPDVSPVTGARNVESMAIPQTVIRFGGAGLKRADKDFVPAYVMNHILGGGSFTSRLYEEVREKRGLAYSVYTYLAPMDHAGIFLGGTATRSGRADETLKLIRDEIRRMAEEGPTAEELEKAKKYLIGSYPLRFDSSDKIAEALVAIQQEDLGIDYIDKRNGLIEAVTLEDVKRAAKRVLAGGDLTISVVGQSSS</sequence>
<reference evidence="4" key="1">
    <citation type="submission" date="2023-07" db="EMBL/GenBank/DDBJ databases">
        <title>Genome sequencing of Purple Non-Sulfur Bacteria from various extreme environments.</title>
        <authorList>
            <person name="Mayer M."/>
        </authorList>
    </citation>
    <scope>NUCLEOTIDE SEQUENCE [LARGE SCALE GENOMIC DNA]</scope>
    <source>
        <strain evidence="4">DSM 17935</strain>
    </source>
</reference>
<keyword evidence="3" id="KW-0645">Protease</keyword>